<keyword evidence="1" id="KW-1133">Transmembrane helix</keyword>
<sequence>MFRCILFLVPFVFWFVVCEPTLCEIKVEWITLATYNNSKGRKAIKEAVVIKTDYRQGNTTVALSAKDRASVIDTINEKVDSNVVHLINAEIIRSKEKVNKKVVRAMVRTAVSQAIDAPIMFTNPAKSNRTLKQAIISCGKHAVRLQQFVFMDPNDLSSFSSKFLITMPYIFCILLALLA</sequence>
<keyword evidence="1" id="KW-0472">Membrane</keyword>
<evidence type="ECO:0000256" key="1">
    <source>
        <dbReference type="SAM" id="Phobius"/>
    </source>
</evidence>
<evidence type="ECO:0000313" key="4">
    <source>
        <dbReference type="Proteomes" id="UP000001940"/>
    </source>
</evidence>
<dbReference type="Bgee" id="WBGene00018507">
    <property type="expression patterns" value="Expressed in material anatomical entity and 3 other cell types or tissues"/>
</dbReference>
<keyword evidence="1" id="KW-0812">Transmembrane</keyword>
<dbReference type="PIR" id="E88028">
    <property type="entry name" value="E88028"/>
</dbReference>
<dbReference type="AlphaFoldDB" id="Q9TXX1"/>
<dbReference type="EMBL" id="BX284602">
    <property type="protein sequence ID" value="CCD70107.1"/>
    <property type="molecule type" value="Genomic_DNA"/>
</dbReference>
<feature type="signal peptide" evidence="2">
    <location>
        <begin position="1"/>
        <end position="18"/>
    </location>
</feature>
<evidence type="ECO:0000313" key="5">
    <source>
        <dbReference type="WormBase" id="F46F5.16"/>
    </source>
</evidence>
<keyword evidence="2" id="KW-0732">Signal</keyword>
<gene>
    <name evidence="3" type="ORF">CELE_F46F5.16</name>
    <name evidence="3 5" type="ORF">F46F5.16</name>
</gene>
<dbReference type="KEGG" id="cel:CELE_F46F5.16"/>
<accession>Q9TXX1</accession>
<keyword evidence="4" id="KW-1185">Reference proteome</keyword>
<dbReference type="WormBase" id="F46F5.16">
    <property type="protein sequence ID" value="CE19432"/>
    <property type="gene ID" value="WBGene00018507"/>
</dbReference>
<proteinExistence type="predicted"/>
<dbReference type="GeneID" id="185869"/>
<name>Q9TXX1_CAEEL</name>
<protein>
    <submittedName>
        <fullName evidence="3">Signal peptide containing protein</fullName>
    </submittedName>
</protein>
<dbReference type="Proteomes" id="UP000001940">
    <property type="component" value="Chromosome II"/>
</dbReference>
<organism evidence="3 4">
    <name type="scientific">Caenorhabditis elegans</name>
    <dbReference type="NCBI Taxonomy" id="6239"/>
    <lineage>
        <taxon>Eukaryota</taxon>
        <taxon>Metazoa</taxon>
        <taxon>Ecdysozoa</taxon>
        <taxon>Nematoda</taxon>
        <taxon>Chromadorea</taxon>
        <taxon>Rhabditida</taxon>
        <taxon>Rhabditina</taxon>
        <taxon>Rhabditomorpha</taxon>
        <taxon>Rhabditoidea</taxon>
        <taxon>Rhabditidae</taxon>
        <taxon>Peloderinae</taxon>
        <taxon>Caenorhabditis</taxon>
    </lineage>
</organism>
<dbReference type="InParanoid" id="Q9TXX1"/>
<dbReference type="RefSeq" id="NP_493809.1">
    <property type="nucleotide sequence ID" value="NM_061408.1"/>
</dbReference>
<reference evidence="3 4" key="1">
    <citation type="journal article" date="1998" name="Science">
        <title>Genome sequence of the nematode C. elegans: a platform for investigating biology.</title>
        <authorList>
            <consortium name="The C. elegans sequencing consortium"/>
            <person name="Sulson J.E."/>
            <person name="Waterston R."/>
        </authorList>
    </citation>
    <scope>NUCLEOTIDE SEQUENCE [LARGE SCALE GENOMIC DNA]</scope>
    <source>
        <strain evidence="3 4">Bristol N2</strain>
    </source>
</reference>
<dbReference type="HOGENOM" id="CLU_1504787_0_0_1"/>
<evidence type="ECO:0000256" key="2">
    <source>
        <dbReference type="SAM" id="SignalP"/>
    </source>
</evidence>
<evidence type="ECO:0000313" key="3">
    <source>
        <dbReference type="EMBL" id="CCD70107.1"/>
    </source>
</evidence>
<dbReference type="STRING" id="6239.F46F5.16.1"/>
<dbReference type="PaxDb" id="6239-F46F5.16"/>
<feature type="transmembrane region" description="Helical" evidence="1">
    <location>
        <begin position="159"/>
        <end position="178"/>
    </location>
</feature>
<feature type="chain" id="PRO_5004333772" evidence="2">
    <location>
        <begin position="19"/>
        <end position="179"/>
    </location>
</feature>
<dbReference type="UCSC" id="F46F5.16">
    <property type="organism name" value="c. elegans"/>
</dbReference>
<dbReference type="CTD" id="185869"/>
<dbReference type="AGR" id="WB:WBGene00018507"/>